<dbReference type="GO" id="GO:0006282">
    <property type="term" value="P:regulation of DNA repair"/>
    <property type="evidence" value="ECO:0007669"/>
    <property type="project" value="InterPro"/>
</dbReference>
<dbReference type="EMBL" id="JANAVB010030217">
    <property type="protein sequence ID" value="KAJ6813885.1"/>
    <property type="molecule type" value="Genomic_DNA"/>
</dbReference>
<feature type="domain" description="PARG catalytic Macro" evidence="1">
    <location>
        <begin position="7"/>
        <end position="33"/>
    </location>
</feature>
<reference evidence="2" key="1">
    <citation type="journal article" date="2023" name="GigaByte">
        <title>Genome assembly of the bearded iris, Iris pallida Lam.</title>
        <authorList>
            <person name="Bruccoleri R.E."/>
            <person name="Oakeley E.J."/>
            <person name="Faust A.M.E."/>
            <person name="Altorfer M."/>
            <person name="Dessus-Babus S."/>
            <person name="Burckhardt D."/>
            <person name="Oertli M."/>
            <person name="Naumann U."/>
            <person name="Petersen F."/>
            <person name="Wong J."/>
        </authorList>
    </citation>
    <scope>NUCLEOTIDE SEQUENCE</scope>
    <source>
        <strain evidence="2">GSM-AAB239-AS_SAM_17_03QT</strain>
    </source>
</reference>
<gene>
    <name evidence="2" type="ORF">M6B38_141840</name>
</gene>
<evidence type="ECO:0000313" key="3">
    <source>
        <dbReference type="Proteomes" id="UP001140949"/>
    </source>
</evidence>
<comment type="caution">
    <text evidence="2">The sequence shown here is derived from an EMBL/GenBank/DDBJ whole genome shotgun (WGS) entry which is preliminary data.</text>
</comment>
<evidence type="ECO:0000259" key="1">
    <source>
        <dbReference type="Pfam" id="PF05028"/>
    </source>
</evidence>
<protein>
    <recommendedName>
        <fullName evidence="1">PARG catalytic Macro domain-containing protein</fullName>
    </recommendedName>
</protein>
<name>A0AAX6FD69_IRIPA</name>
<organism evidence="2 3">
    <name type="scientific">Iris pallida</name>
    <name type="common">Sweet iris</name>
    <dbReference type="NCBI Taxonomy" id="29817"/>
    <lineage>
        <taxon>Eukaryota</taxon>
        <taxon>Viridiplantae</taxon>
        <taxon>Streptophyta</taxon>
        <taxon>Embryophyta</taxon>
        <taxon>Tracheophyta</taxon>
        <taxon>Spermatophyta</taxon>
        <taxon>Magnoliopsida</taxon>
        <taxon>Liliopsida</taxon>
        <taxon>Asparagales</taxon>
        <taxon>Iridaceae</taxon>
        <taxon>Iridoideae</taxon>
        <taxon>Irideae</taxon>
        <taxon>Iris</taxon>
    </lineage>
</organism>
<dbReference type="AlphaFoldDB" id="A0AAX6FD69"/>
<reference evidence="2" key="2">
    <citation type="submission" date="2023-04" db="EMBL/GenBank/DDBJ databases">
        <authorList>
            <person name="Bruccoleri R.E."/>
            <person name="Oakeley E.J."/>
            <person name="Faust A.-M."/>
            <person name="Dessus-Babus S."/>
            <person name="Altorfer M."/>
            <person name="Burckhardt D."/>
            <person name="Oertli M."/>
            <person name="Naumann U."/>
            <person name="Petersen F."/>
            <person name="Wong J."/>
        </authorList>
    </citation>
    <scope>NUCLEOTIDE SEQUENCE</scope>
    <source>
        <strain evidence="2">GSM-AAB239-AS_SAM_17_03QT</strain>
        <tissue evidence="2">Leaf</tissue>
    </source>
</reference>
<sequence length="80" mass="9024">MRIVNRQLGCGAFGGDIETKSIIQWLAASQEVFQTLIFQVHYMGYKQYNIQFISRGIHIEFPGVSTIELSNVDLSLEDGT</sequence>
<evidence type="ECO:0000313" key="2">
    <source>
        <dbReference type="EMBL" id="KAJ6813885.1"/>
    </source>
</evidence>
<accession>A0AAX6FD69</accession>
<keyword evidence="3" id="KW-1185">Reference proteome</keyword>
<dbReference type="Proteomes" id="UP001140949">
    <property type="component" value="Unassembled WGS sequence"/>
</dbReference>
<dbReference type="Pfam" id="PF05028">
    <property type="entry name" value="PARG_cat_C"/>
    <property type="match status" value="1"/>
</dbReference>
<dbReference type="InterPro" id="IPR046372">
    <property type="entry name" value="PARG_cat_C"/>
</dbReference>
<proteinExistence type="predicted"/>
<dbReference type="GO" id="GO:0004649">
    <property type="term" value="F:poly(ADP-ribose) glycohydrolase activity"/>
    <property type="evidence" value="ECO:0007669"/>
    <property type="project" value="InterPro"/>
</dbReference>